<dbReference type="InterPro" id="IPR045611">
    <property type="entry name" value="DUF6449"/>
</dbReference>
<feature type="transmembrane region" description="Helical" evidence="1">
    <location>
        <begin position="68"/>
        <end position="88"/>
    </location>
</feature>
<keyword evidence="1" id="KW-0472">Membrane</keyword>
<dbReference type="AlphaFoldDB" id="A0A841KQ67"/>
<evidence type="ECO:0000313" key="3">
    <source>
        <dbReference type="EMBL" id="MBB6214258.1"/>
    </source>
</evidence>
<protein>
    <submittedName>
        <fullName evidence="3">ABC-2 type transport system permease protein</fullName>
    </submittedName>
</protein>
<organism evidence="3 4">
    <name type="scientific">Anaerosolibacter carboniphilus</name>
    <dbReference type="NCBI Taxonomy" id="1417629"/>
    <lineage>
        <taxon>Bacteria</taxon>
        <taxon>Bacillati</taxon>
        <taxon>Bacillota</taxon>
        <taxon>Clostridia</taxon>
        <taxon>Peptostreptococcales</taxon>
        <taxon>Thermotaleaceae</taxon>
        <taxon>Anaerosolibacter</taxon>
    </lineage>
</organism>
<feature type="transmembrane region" description="Helical" evidence="1">
    <location>
        <begin position="279"/>
        <end position="296"/>
    </location>
</feature>
<reference evidence="3 4" key="1">
    <citation type="submission" date="2020-08" db="EMBL/GenBank/DDBJ databases">
        <title>Genomic Encyclopedia of Type Strains, Phase IV (KMG-IV): sequencing the most valuable type-strain genomes for metagenomic binning, comparative biology and taxonomic classification.</title>
        <authorList>
            <person name="Goeker M."/>
        </authorList>
    </citation>
    <scope>NUCLEOTIDE SEQUENCE [LARGE SCALE GENOMIC DNA]</scope>
    <source>
        <strain evidence="3 4">DSM 103526</strain>
    </source>
</reference>
<feature type="transmembrane region" description="Helical" evidence="1">
    <location>
        <begin position="109"/>
        <end position="136"/>
    </location>
</feature>
<dbReference type="Pfam" id="PF20047">
    <property type="entry name" value="DUF6449"/>
    <property type="match status" value="1"/>
</dbReference>
<evidence type="ECO:0000259" key="2">
    <source>
        <dbReference type="Pfam" id="PF20047"/>
    </source>
</evidence>
<feature type="transmembrane region" description="Helical" evidence="1">
    <location>
        <begin position="338"/>
        <end position="361"/>
    </location>
</feature>
<dbReference type="EMBL" id="JACHEN010000001">
    <property type="protein sequence ID" value="MBB6214258.1"/>
    <property type="molecule type" value="Genomic_DNA"/>
</dbReference>
<accession>A0A841KQ67</accession>
<keyword evidence="1" id="KW-1133">Transmembrane helix</keyword>
<keyword evidence="4" id="KW-1185">Reference proteome</keyword>
<name>A0A841KQ67_9FIRM</name>
<feature type="transmembrane region" description="Helical" evidence="1">
    <location>
        <begin position="177"/>
        <end position="197"/>
    </location>
</feature>
<proteinExistence type="predicted"/>
<evidence type="ECO:0000256" key="1">
    <source>
        <dbReference type="SAM" id="Phobius"/>
    </source>
</evidence>
<comment type="caution">
    <text evidence="3">The sequence shown here is derived from an EMBL/GenBank/DDBJ whole genome shotgun (WGS) entry which is preliminary data.</text>
</comment>
<feature type="transmembrane region" description="Helical" evidence="1">
    <location>
        <begin position="148"/>
        <end position="170"/>
    </location>
</feature>
<feature type="transmembrane region" description="Helical" evidence="1">
    <location>
        <begin position="308"/>
        <end position="326"/>
    </location>
</feature>
<sequence length="670" mass="77112">MTSKTSLFSKGLFTANMKRFWWIGAIYACILFFTVPFRYIMFGANVQDEWKRSLLEATLSFFSVHNEFQLWMIAALPTALAVLLYRYLMTSKATAMIHSLPYSRRTLYLNQLIAGLVLLTTPVLLIGMILTLLKVVTSLGMYYSMQNLFQWMGLTTLFNILFFSMAVFVGMFTGNSVAHIAFTYILHLLPVGIYMLLKENIAAWLYGFSSSSGYDPFFDKLPWFVLFDNRAAIPFLSVEDVLGYLIIALLFFAAAGYAYEKRKLEAASDIIAFTSFRPIFKYGVTTCGMLLGGLYFRSISEGSLSVSLVGYLLSSLFAYGVAEILMQKSFRVWHTYKGYLTYVAVVSLLLVSIQVDVFGYVQHIPELDEVEKVYFGYYTDIWTSEDPATDPKYKDMHHEANSFFSNPENIKNIMALHTQLIQQPRQKVSGPTPYIVYILKNGKYQVRQYTINEKQYGPLLKPIYESMEYKKIKYPIVAQKPEDIKWIQISDNRTSKKPLVLADSPGMREFIALFQEEVRSMTFEEMSAQSSDYVYIQIADSNDKYYHYGFRKGFESMISWLDENGHYENLVLLPKDIEYAVLRKEVTRVQLAKNGKAVNDSNTVEIRDPEILKELLSISETSQYSYERMPIYVDFYIRGPYGNQSYQTPLYINVPVSDALKGYMEILNQS</sequence>
<feature type="transmembrane region" description="Helical" evidence="1">
    <location>
        <begin position="20"/>
        <end position="41"/>
    </location>
</feature>
<gene>
    <name evidence="3" type="ORF">HNQ80_000327</name>
</gene>
<dbReference type="Proteomes" id="UP000579281">
    <property type="component" value="Unassembled WGS sequence"/>
</dbReference>
<feature type="transmembrane region" description="Helical" evidence="1">
    <location>
        <begin position="241"/>
        <end position="259"/>
    </location>
</feature>
<feature type="domain" description="DUF6449" evidence="2">
    <location>
        <begin position="437"/>
        <end position="527"/>
    </location>
</feature>
<keyword evidence="1" id="KW-0812">Transmembrane</keyword>
<evidence type="ECO:0000313" key="4">
    <source>
        <dbReference type="Proteomes" id="UP000579281"/>
    </source>
</evidence>
<dbReference type="RefSeq" id="WP_184307479.1">
    <property type="nucleotide sequence ID" value="NZ_JACHEN010000001.1"/>
</dbReference>